<proteinExistence type="predicted"/>
<dbReference type="PANTHER" id="PTHR43537">
    <property type="entry name" value="TRANSCRIPTIONAL REGULATOR, GNTR FAMILY"/>
    <property type="match status" value="1"/>
</dbReference>
<feature type="domain" description="GntR C-terminal" evidence="4">
    <location>
        <begin position="80"/>
        <end position="207"/>
    </location>
</feature>
<evidence type="ECO:0000256" key="2">
    <source>
        <dbReference type="ARBA" id="ARBA00023125"/>
    </source>
</evidence>
<dbReference type="InterPro" id="IPR036390">
    <property type="entry name" value="WH_DNA-bd_sf"/>
</dbReference>
<sequence>MDVARELQSEQAFTALLRALKAGRVRSSEFLTMPGLSAILDFPIASTREAVKRAEEQSLLTILPKRGVMIMDAGPEITRACMDMRAVLEKEGVRRLLSAGRQELAQLRDNHERLLEEARSQPASDLSVRALATDLSLHDFMATGLDNPFLRQAYQSNRNRITVIQNARSFLPDRVVPAMQEHLDIITALQNGDIAEAVEQIERHLGQTLRWWGVGTS</sequence>
<name>A0ABT2K8L6_9RHOB</name>
<dbReference type="EMBL" id="JANAVZ010000002">
    <property type="protein sequence ID" value="MCT4332180.1"/>
    <property type="molecule type" value="Genomic_DNA"/>
</dbReference>
<dbReference type="InterPro" id="IPR011711">
    <property type="entry name" value="GntR_C"/>
</dbReference>
<accession>A0ABT2K8L6</accession>
<gene>
    <name evidence="5" type="ORF">MU516_04760</name>
</gene>
<evidence type="ECO:0000259" key="4">
    <source>
        <dbReference type="SMART" id="SM00895"/>
    </source>
</evidence>
<dbReference type="Proteomes" id="UP001320702">
    <property type="component" value="Unassembled WGS sequence"/>
</dbReference>
<dbReference type="SUPFAM" id="SSF48008">
    <property type="entry name" value="GntR ligand-binding domain-like"/>
    <property type="match status" value="1"/>
</dbReference>
<reference evidence="5 6" key="1">
    <citation type="submission" date="2022-04" db="EMBL/GenBank/DDBJ databases">
        <title>Paracoccus sp. YLB-12 draft genome sequence.</title>
        <authorList>
            <person name="Yu L."/>
        </authorList>
    </citation>
    <scope>NUCLEOTIDE SEQUENCE [LARGE SCALE GENOMIC DNA]</scope>
    <source>
        <strain evidence="5 6">YLB-12</strain>
    </source>
</reference>
<evidence type="ECO:0000313" key="5">
    <source>
        <dbReference type="EMBL" id="MCT4332180.1"/>
    </source>
</evidence>
<dbReference type="InterPro" id="IPR008920">
    <property type="entry name" value="TF_FadR/GntR_C"/>
</dbReference>
<evidence type="ECO:0000256" key="3">
    <source>
        <dbReference type="ARBA" id="ARBA00023163"/>
    </source>
</evidence>
<evidence type="ECO:0000313" key="6">
    <source>
        <dbReference type="Proteomes" id="UP001320702"/>
    </source>
</evidence>
<organism evidence="5 6">
    <name type="scientific">Paracoccus maritimus</name>
    <dbReference type="NCBI Taxonomy" id="2933292"/>
    <lineage>
        <taxon>Bacteria</taxon>
        <taxon>Pseudomonadati</taxon>
        <taxon>Pseudomonadota</taxon>
        <taxon>Alphaproteobacteria</taxon>
        <taxon>Rhodobacterales</taxon>
        <taxon>Paracoccaceae</taxon>
        <taxon>Paracoccus</taxon>
    </lineage>
</organism>
<keyword evidence="1" id="KW-0805">Transcription regulation</keyword>
<keyword evidence="6" id="KW-1185">Reference proteome</keyword>
<keyword evidence="3" id="KW-0804">Transcription</keyword>
<dbReference type="Pfam" id="PF07729">
    <property type="entry name" value="FCD"/>
    <property type="match status" value="1"/>
</dbReference>
<evidence type="ECO:0000256" key="1">
    <source>
        <dbReference type="ARBA" id="ARBA00023015"/>
    </source>
</evidence>
<keyword evidence="2" id="KW-0238">DNA-binding</keyword>
<dbReference type="Gene3D" id="1.20.120.530">
    <property type="entry name" value="GntR ligand-binding domain-like"/>
    <property type="match status" value="1"/>
</dbReference>
<dbReference type="PANTHER" id="PTHR43537:SF24">
    <property type="entry name" value="GLUCONATE OPERON TRANSCRIPTIONAL REPRESSOR"/>
    <property type="match status" value="1"/>
</dbReference>
<comment type="caution">
    <text evidence="5">The sequence shown here is derived from an EMBL/GenBank/DDBJ whole genome shotgun (WGS) entry which is preliminary data.</text>
</comment>
<dbReference type="RefSeq" id="WP_260276057.1">
    <property type="nucleotide sequence ID" value="NZ_JANAVZ010000002.1"/>
</dbReference>
<protein>
    <submittedName>
        <fullName evidence="5">GntR family transcriptional regulator</fullName>
    </submittedName>
</protein>
<dbReference type="SUPFAM" id="SSF46785">
    <property type="entry name" value="Winged helix' DNA-binding domain"/>
    <property type="match status" value="1"/>
</dbReference>
<dbReference type="SMART" id="SM00895">
    <property type="entry name" value="FCD"/>
    <property type="match status" value="1"/>
</dbReference>